<keyword evidence="6" id="KW-1185">Reference proteome</keyword>
<proteinExistence type="predicted"/>
<dbReference type="GO" id="GO:0006633">
    <property type="term" value="P:fatty acid biosynthetic process"/>
    <property type="evidence" value="ECO:0007669"/>
    <property type="project" value="InterPro"/>
</dbReference>
<dbReference type="PANTHER" id="PTHR34069:SF2">
    <property type="entry name" value="BETA-KETOACYL-[ACYL-CARRIER-PROTEIN] SYNTHASE III"/>
    <property type="match status" value="1"/>
</dbReference>
<dbReference type="Pfam" id="PF08541">
    <property type="entry name" value="ACP_syn_III_C"/>
    <property type="match status" value="1"/>
</dbReference>
<dbReference type="GO" id="GO:0033818">
    <property type="term" value="F:beta-ketoacyl-acyl-carrier-protein synthase III activity"/>
    <property type="evidence" value="ECO:0007669"/>
    <property type="project" value="UniProtKB-EC"/>
</dbReference>
<dbReference type="InterPro" id="IPR013747">
    <property type="entry name" value="ACP_syn_III_C"/>
</dbReference>
<evidence type="ECO:0000313" key="6">
    <source>
        <dbReference type="Proteomes" id="UP000290365"/>
    </source>
</evidence>
<dbReference type="AlphaFoldDB" id="A0A4P6JRF1"/>
<dbReference type="NCBIfam" id="NF006829">
    <property type="entry name" value="PRK09352.1"/>
    <property type="match status" value="1"/>
</dbReference>
<gene>
    <name evidence="5" type="ORF">EPA93_18700</name>
</gene>
<dbReference type="OrthoDB" id="9815506at2"/>
<evidence type="ECO:0000256" key="2">
    <source>
        <dbReference type="ARBA" id="ARBA00023315"/>
    </source>
</evidence>
<dbReference type="Gene3D" id="3.40.47.10">
    <property type="match status" value="1"/>
</dbReference>
<evidence type="ECO:0000256" key="1">
    <source>
        <dbReference type="ARBA" id="ARBA00022679"/>
    </source>
</evidence>
<feature type="domain" description="Beta-ketoacyl-[acyl-carrier-protein] synthase III N-terminal" evidence="4">
    <location>
        <begin position="108"/>
        <end position="178"/>
    </location>
</feature>
<feature type="domain" description="Beta-ketoacyl-[acyl-carrier-protein] synthase III C-terminal" evidence="3">
    <location>
        <begin position="245"/>
        <end position="328"/>
    </location>
</feature>
<dbReference type="InterPro" id="IPR013751">
    <property type="entry name" value="ACP_syn_III_N"/>
</dbReference>
<evidence type="ECO:0000313" key="5">
    <source>
        <dbReference type="EMBL" id="QBD77914.1"/>
    </source>
</evidence>
<dbReference type="CDD" id="cd00830">
    <property type="entry name" value="KAS_III"/>
    <property type="match status" value="1"/>
</dbReference>
<dbReference type="KEGG" id="kbs:EPA93_18700"/>
<dbReference type="RefSeq" id="WP_129888967.1">
    <property type="nucleotide sequence ID" value="NZ_CP035758.1"/>
</dbReference>
<dbReference type="GO" id="GO:0044550">
    <property type="term" value="P:secondary metabolite biosynthetic process"/>
    <property type="evidence" value="ECO:0007669"/>
    <property type="project" value="TreeGrafter"/>
</dbReference>
<dbReference type="Proteomes" id="UP000290365">
    <property type="component" value="Chromosome"/>
</dbReference>
<dbReference type="EMBL" id="CP035758">
    <property type="protein sequence ID" value="QBD77914.1"/>
    <property type="molecule type" value="Genomic_DNA"/>
</dbReference>
<sequence>MLPVKIAGLGWYLPSQRVTNVDLEARLGIPAGWIERVTGVRERRYVTDETTVSMGAAAARMALEHAGLSIEDLDAIVMASTAPQQAIPCTAALLQRELNAPQGASACFDFNATCMSFLVALHTMAHLVAAGTYRTVLLCSSELVSNSLNPQERESAVLFGDAAAAAIITRSQPDEQSVLWHALFETYSEGADLTAIRGGGSRHHPNDPATTPEMNLFYMNGPAIFKQGARLIGPFLERFFSGFTWTQSQIDIVVPHQASRHALDVLTKRLGFTGEQVIFNLALRGNCVAASLPLAFAEAVGCGQIVRGDRVLFVGTGAGLTLGALALTF</sequence>
<dbReference type="InterPro" id="IPR016039">
    <property type="entry name" value="Thiolase-like"/>
</dbReference>
<evidence type="ECO:0000259" key="3">
    <source>
        <dbReference type="Pfam" id="PF08541"/>
    </source>
</evidence>
<dbReference type="SUPFAM" id="SSF53901">
    <property type="entry name" value="Thiolase-like"/>
    <property type="match status" value="1"/>
</dbReference>
<keyword evidence="2 5" id="KW-0012">Acyltransferase</keyword>
<accession>A0A4P6JRF1</accession>
<name>A0A4P6JRF1_KTERU</name>
<dbReference type="PANTHER" id="PTHR34069">
    <property type="entry name" value="3-OXOACYL-[ACYL-CARRIER-PROTEIN] SYNTHASE 3"/>
    <property type="match status" value="1"/>
</dbReference>
<evidence type="ECO:0000259" key="4">
    <source>
        <dbReference type="Pfam" id="PF08545"/>
    </source>
</evidence>
<protein>
    <submittedName>
        <fullName evidence="5">Beta-ketoacyl-ACP synthase 3</fullName>
        <ecNumber evidence="5">2.3.1.180</ecNumber>
    </submittedName>
</protein>
<reference evidence="5 6" key="1">
    <citation type="submission" date="2019-01" db="EMBL/GenBank/DDBJ databases">
        <title>Ktedonosporobacter rubrisoli SCAWS-G2.</title>
        <authorList>
            <person name="Huang Y."/>
            <person name="Yan B."/>
        </authorList>
    </citation>
    <scope>NUCLEOTIDE SEQUENCE [LARGE SCALE GENOMIC DNA]</scope>
    <source>
        <strain evidence="5 6">SCAWS-G2</strain>
    </source>
</reference>
<dbReference type="GO" id="GO:0004315">
    <property type="term" value="F:3-oxoacyl-[acyl-carrier-protein] synthase activity"/>
    <property type="evidence" value="ECO:0007669"/>
    <property type="project" value="InterPro"/>
</dbReference>
<keyword evidence="1 5" id="KW-0808">Transferase</keyword>
<organism evidence="5 6">
    <name type="scientific">Ktedonosporobacter rubrisoli</name>
    <dbReference type="NCBI Taxonomy" id="2509675"/>
    <lineage>
        <taxon>Bacteria</taxon>
        <taxon>Bacillati</taxon>
        <taxon>Chloroflexota</taxon>
        <taxon>Ktedonobacteria</taxon>
        <taxon>Ktedonobacterales</taxon>
        <taxon>Ktedonosporobacteraceae</taxon>
        <taxon>Ktedonosporobacter</taxon>
    </lineage>
</organism>
<dbReference type="EC" id="2.3.1.180" evidence="5"/>
<dbReference type="Pfam" id="PF08545">
    <property type="entry name" value="ACP_syn_III"/>
    <property type="match status" value="1"/>
</dbReference>